<dbReference type="OrthoDB" id="56895at2157"/>
<keyword evidence="4" id="KW-1185">Reference proteome</keyword>
<dbReference type="CDD" id="cd02440">
    <property type="entry name" value="AdoMet_MTases"/>
    <property type="match status" value="1"/>
</dbReference>
<dbReference type="InterPro" id="IPR029063">
    <property type="entry name" value="SAM-dependent_MTases_sf"/>
</dbReference>
<evidence type="ECO:0000313" key="3">
    <source>
        <dbReference type="EMBL" id="ARS91722.1"/>
    </source>
</evidence>
<feature type="region of interest" description="Disordered" evidence="1">
    <location>
        <begin position="198"/>
        <end position="217"/>
    </location>
</feature>
<protein>
    <recommendedName>
        <fullName evidence="2">Methyltransferase domain-containing protein</fullName>
    </recommendedName>
</protein>
<dbReference type="SUPFAM" id="SSF53335">
    <property type="entry name" value="S-adenosyl-L-methionine-dependent methyltransferases"/>
    <property type="match status" value="1"/>
</dbReference>
<dbReference type="Proteomes" id="UP000250088">
    <property type="component" value="Chromosome"/>
</dbReference>
<dbReference type="Gene3D" id="3.40.50.150">
    <property type="entry name" value="Vaccinia Virus protein VP39"/>
    <property type="match status" value="1"/>
</dbReference>
<proteinExistence type="predicted"/>
<gene>
    <name evidence="3" type="ORF">B1756_07040</name>
</gene>
<evidence type="ECO:0000313" key="4">
    <source>
        <dbReference type="Proteomes" id="UP000250088"/>
    </source>
</evidence>
<accession>A0A2Z2HX91</accession>
<sequence>MQVRRRRRRTDVSHDPSTYDVALVLRTLLESLPPGRALDLGTGLGRNPRALAARGWTVDAVDLSRAQLERARDRTVSRDHDGVGQQAGEIAWILADVDSYAFPGDAYDLVTISFLDVRDRLPAIQSTLASGGILFYEHYLESPAGYRGSDSDADHRPGPGDHYRFAPNELLEACRDLRVLYYHESLVDGEPRVTLVARDDADGSRPPLELVSGGGLE</sequence>
<dbReference type="Pfam" id="PF13649">
    <property type="entry name" value="Methyltransf_25"/>
    <property type="match status" value="1"/>
</dbReference>
<evidence type="ECO:0000256" key="1">
    <source>
        <dbReference type="SAM" id="MobiDB-lite"/>
    </source>
</evidence>
<dbReference type="AlphaFoldDB" id="A0A2Z2HX91"/>
<evidence type="ECO:0000259" key="2">
    <source>
        <dbReference type="Pfam" id="PF13649"/>
    </source>
</evidence>
<reference evidence="4" key="1">
    <citation type="submission" date="2017-02" db="EMBL/GenBank/DDBJ databases">
        <title>Natronthermophilus aegyptiacus gen. nov.,sp. nov., an aerobic, extremely halophilic alkalithermophilic archaeon isolated from the athalassohaline Wadi An Natrun, Egypt.</title>
        <authorList>
            <person name="Zhao B."/>
        </authorList>
    </citation>
    <scope>NUCLEOTIDE SEQUENCE [LARGE SCALE GENOMIC DNA]</scope>
    <source>
        <strain evidence="4">JW/NM-HA 15</strain>
    </source>
</reference>
<dbReference type="EMBL" id="CP019893">
    <property type="protein sequence ID" value="ARS91722.1"/>
    <property type="molecule type" value="Genomic_DNA"/>
</dbReference>
<dbReference type="InterPro" id="IPR041698">
    <property type="entry name" value="Methyltransf_25"/>
</dbReference>
<organism evidence="3 4">
    <name type="scientific">Natrarchaeobaculum aegyptiacum</name>
    <dbReference type="NCBI Taxonomy" id="745377"/>
    <lineage>
        <taxon>Archaea</taxon>
        <taxon>Methanobacteriati</taxon>
        <taxon>Methanobacteriota</taxon>
        <taxon>Stenosarchaea group</taxon>
        <taxon>Halobacteria</taxon>
        <taxon>Halobacteriales</taxon>
        <taxon>Natrialbaceae</taxon>
        <taxon>Natrarchaeobaculum</taxon>
    </lineage>
</organism>
<dbReference type="KEGG" id="naj:B1756_07040"/>
<name>A0A2Z2HX91_9EURY</name>
<feature type="domain" description="Methyltransferase" evidence="2">
    <location>
        <begin position="38"/>
        <end position="115"/>
    </location>
</feature>